<protein>
    <recommendedName>
        <fullName evidence="3">SAG family member</fullName>
    </recommendedName>
</protein>
<sequence>MLPRITALLSTLLLVLSASTPGGSQQSGGTTVKYTASLGNSTQCLDEINAAREAAGLSKFAEAITNNKLPDPGSAQLTEDSEWLKLCKHLVPTKEASDQVDSHANSPFKDGTYAFKSLTDEKPDCKSIVGSWKAAFKNFTGLPPSQNQAAGLYNNQDNVSLVALYNPQSTATADCQVATCTKTTSFAPSSFSDTSAATPEKGYALLCKTMPTAFQNAETAPFTQDQWNMITSSLTGSTTTAVPQLIILVIVALGMMTL</sequence>
<evidence type="ECO:0000256" key="1">
    <source>
        <dbReference type="SAM" id="SignalP"/>
    </source>
</evidence>
<keyword evidence="1" id="KW-0732">Signal</keyword>
<dbReference type="VEuPathDB" id="ToxoDB:ETH_00034930"/>
<reference evidence="2" key="1">
    <citation type="journal article" date="2012" name="BMC Genomics">
        <title>Characterisation of full-length cDNA sequences provides insights into the Eimeria tenella transcriptome.</title>
        <authorList>
            <person name="Amiruddin N."/>
            <person name="Lee X.W."/>
            <person name="Blake D.P."/>
            <person name="Suzuki Y."/>
            <person name="Tay Y.L."/>
            <person name="Lim L.S."/>
            <person name="Tomley F.M."/>
            <person name="Watanabe J."/>
            <person name="Sugimoto C."/>
            <person name="Wan K.L."/>
        </authorList>
    </citation>
    <scope>NUCLEOTIDE SEQUENCE</scope>
    <source>
        <strain evidence="2">Houghton</strain>
    </source>
</reference>
<dbReference type="InterPro" id="IPR021288">
    <property type="entry name" value="Surface_antigen"/>
</dbReference>
<evidence type="ECO:0000313" key="2">
    <source>
        <dbReference type="EMBL" id="AET50461.1"/>
    </source>
</evidence>
<evidence type="ECO:0008006" key="3">
    <source>
        <dbReference type="Google" id="ProtNLM"/>
    </source>
</evidence>
<proteinExistence type="evidence at transcript level"/>
<name>H9B901_EIMTE</name>
<dbReference type="EMBL" id="JN987238">
    <property type="protein sequence ID" value="AET50461.1"/>
    <property type="molecule type" value="mRNA"/>
</dbReference>
<accession>H9B901</accession>
<feature type="chain" id="PRO_5003618573" description="SAG family member" evidence="1">
    <location>
        <begin position="18"/>
        <end position="258"/>
    </location>
</feature>
<dbReference type="VEuPathDB" id="ToxoDB:ETH2_0928700"/>
<dbReference type="Pfam" id="PF11054">
    <property type="entry name" value="Surface_antigen"/>
    <property type="match status" value="1"/>
</dbReference>
<organism evidence="2">
    <name type="scientific">Eimeria tenella</name>
    <name type="common">Coccidian parasite</name>
    <dbReference type="NCBI Taxonomy" id="5802"/>
    <lineage>
        <taxon>Eukaryota</taxon>
        <taxon>Sar</taxon>
        <taxon>Alveolata</taxon>
        <taxon>Apicomplexa</taxon>
        <taxon>Conoidasida</taxon>
        <taxon>Coccidia</taxon>
        <taxon>Eucoccidiorida</taxon>
        <taxon>Eimeriorina</taxon>
        <taxon>Eimeriidae</taxon>
        <taxon>Eimeria</taxon>
    </lineage>
</organism>
<feature type="signal peptide" evidence="1">
    <location>
        <begin position="1"/>
        <end position="17"/>
    </location>
</feature>
<dbReference type="AlphaFoldDB" id="H9B901"/>